<dbReference type="InterPro" id="IPR058163">
    <property type="entry name" value="LysR-type_TF_proteobact-type"/>
</dbReference>
<dbReference type="InterPro" id="IPR000847">
    <property type="entry name" value="LysR_HTH_N"/>
</dbReference>
<proteinExistence type="inferred from homology"/>
<keyword evidence="4" id="KW-0804">Transcription</keyword>
<dbReference type="PANTHER" id="PTHR30537:SF5">
    <property type="entry name" value="HTH-TYPE TRANSCRIPTIONAL ACTIVATOR TTDR-RELATED"/>
    <property type="match status" value="1"/>
</dbReference>
<dbReference type="GO" id="GO:0003677">
    <property type="term" value="F:DNA binding"/>
    <property type="evidence" value="ECO:0007669"/>
    <property type="project" value="UniProtKB-KW"/>
</dbReference>
<evidence type="ECO:0000313" key="7">
    <source>
        <dbReference type="Proteomes" id="UP000484076"/>
    </source>
</evidence>
<comment type="caution">
    <text evidence="6">The sequence shown here is derived from an EMBL/GenBank/DDBJ whole genome shotgun (WGS) entry which is preliminary data.</text>
</comment>
<keyword evidence="7" id="KW-1185">Reference proteome</keyword>
<dbReference type="SUPFAM" id="SSF53850">
    <property type="entry name" value="Periplasmic binding protein-like II"/>
    <property type="match status" value="1"/>
</dbReference>
<keyword evidence="3" id="KW-0238">DNA-binding</keyword>
<comment type="similarity">
    <text evidence="1">Belongs to the LysR transcriptional regulatory family.</text>
</comment>
<dbReference type="InterPro" id="IPR036388">
    <property type="entry name" value="WH-like_DNA-bd_sf"/>
</dbReference>
<dbReference type="InterPro" id="IPR036390">
    <property type="entry name" value="WH_DNA-bd_sf"/>
</dbReference>
<protein>
    <submittedName>
        <fullName evidence="6">LysR family transcriptional regulator</fullName>
    </submittedName>
</protein>
<dbReference type="Proteomes" id="UP000484076">
    <property type="component" value="Unassembled WGS sequence"/>
</dbReference>
<dbReference type="RefSeq" id="WP_174539853.1">
    <property type="nucleotide sequence ID" value="NZ_WHUT02000007.1"/>
</dbReference>
<dbReference type="Gene3D" id="3.40.190.10">
    <property type="entry name" value="Periplasmic binding protein-like II"/>
    <property type="match status" value="2"/>
</dbReference>
<evidence type="ECO:0000256" key="2">
    <source>
        <dbReference type="ARBA" id="ARBA00023015"/>
    </source>
</evidence>
<accession>A0A8X8KNS5</accession>
<organism evidence="6 7">
    <name type="scientific">Fertoeibacter niger</name>
    <dbReference type="NCBI Taxonomy" id="2656921"/>
    <lineage>
        <taxon>Bacteria</taxon>
        <taxon>Pseudomonadati</taxon>
        <taxon>Pseudomonadota</taxon>
        <taxon>Alphaproteobacteria</taxon>
        <taxon>Rhodobacterales</taxon>
        <taxon>Paracoccaceae</taxon>
        <taxon>Fertoeibacter</taxon>
    </lineage>
</organism>
<dbReference type="AlphaFoldDB" id="A0A8X8KNS5"/>
<feature type="domain" description="HTH lysR-type" evidence="5">
    <location>
        <begin position="1"/>
        <end position="59"/>
    </location>
</feature>
<keyword evidence="2" id="KW-0805">Transcription regulation</keyword>
<dbReference type="Gene3D" id="1.10.10.10">
    <property type="entry name" value="Winged helix-like DNA-binding domain superfamily/Winged helix DNA-binding domain"/>
    <property type="match status" value="1"/>
</dbReference>
<dbReference type="SUPFAM" id="SSF46785">
    <property type="entry name" value="Winged helix' DNA-binding domain"/>
    <property type="match status" value="1"/>
</dbReference>
<evidence type="ECO:0000313" key="6">
    <source>
        <dbReference type="EMBL" id="NUB45320.1"/>
    </source>
</evidence>
<evidence type="ECO:0000256" key="3">
    <source>
        <dbReference type="ARBA" id="ARBA00023125"/>
    </source>
</evidence>
<evidence type="ECO:0000259" key="5">
    <source>
        <dbReference type="PROSITE" id="PS50931"/>
    </source>
</evidence>
<dbReference type="Pfam" id="PF00126">
    <property type="entry name" value="HTH_1"/>
    <property type="match status" value="1"/>
</dbReference>
<dbReference type="EMBL" id="WHUT02000007">
    <property type="protein sequence ID" value="NUB45320.1"/>
    <property type="molecule type" value="Genomic_DNA"/>
</dbReference>
<dbReference type="GO" id="GO:0003700">
    <property type="term" value="F:DNA-binding transcription factor activity"/>
    <property type="evidence" value="ECO:0007669"/>
    <property type="project" value="InterPro"/>
</dbReference>
<dbReference type="PRINTS" id="PR00039">
    <property type="entry name" value="HTHLYSR"/>
</dbReference>
<dbReference type="PROSITE" id="PS50931">
    <property type="entry name" value="HTH_LYSR"/>
    <property type="match status" value="1"/>
</dbReference>
<gene>
    <name evidence="6" type="ORF">GEU84_013055</name>
</gene>
<dbReference type="InterPro" id="IPR005119">
    <property type="entry name" value="LysR_subst-bd"/>
</dbReference>
<dbReference type="PANTHER" id="PTHR30537">
    <property type="entry name" value="HTH-TYPE TRANSCRIPTIONAL REGULATOR"/>
    <property type="match status" value="1"/>
</dbReference>
<evidence type="ECO:0000256" key="4">
    <source>
        <dbReference type="ARBA" id="ARBA00023163"/>
    </source>
</evidence>
<dbReference type="Pfam" id="PF03466">
    <property type="entry name" value="LysR_substrate"/>
    <property type="match status" value="1"/>
</dbReference>
<reference evidence="6" key="1">
    <citation type="submission" date="2020-05" db="EMBL/GenBank/DDBJ databases">
        <title>Fertoebacter nigrum gen. nov., sp. nov., a new member of the family Rhodobacteraceae.</title>
        <authorList>
            <person name="Szuroczki S."/>
            <person name="Abbaszade G."/>
            <person name="Buni D."/>
            <person name="Schumann P."/>
            <person name="Toth E."/>
        </authorList>
    </citation>
    <scope>NUCLEOTIDE SEQUENCE</scope>
    <source>
        <strain evidence="6">RG-N-1a</strain>
    </source>
</reference>
<name>A0A8X8KNS5_9RHOB</name>
<sequence>MPALTALRAFEATARLQGFSAAARALNVTPAAVAQQVRGLEDHLGAALVQRDGRGLALTDTGERLALALGEGFGTLQSAVAAARAGRADGPVRITLTTGFATQWLMPRLRGFWAAHPDIGLSLHPDPRVLDLRREGMDVAIRYGDGQWPGVQAQLLASARLVVAAAPGLLAGSAKPDLGALPWVLTQDWPEQENWMRSIGIDTAGCLMTEFPNEELALAAARQGLGVIVESLALLEDDLKTGRLVLVQDNQDALPGYFIITQAGPQRPAVRRFLAWLVAQA</sequence>
<evidence type="ECO:0000256" key="1">
    <source>
        <dbReference type="ARBA" id="ARBA00009437"/>
    </source>
</evidence>